<dbReference type="RefSeq" id="WP_324715296.1">
    <property type="nucleotide sequence ID" value="NZ_CP141615.1"/>
</dbReference>
<dbReference type="Pfam" id="PF02810">
    <property type="entry name" value="SEC-C"/>
    <property type="match status" value="1"/>
</dbReference>
<proteinExistence type="predicted"/>
<gene>
    <name evidence="1" type="ORF">U7230_07850</name>
</gene>
<organism evidence="1 2">
    <name type="scientific">Carboxydichorda subterranea</name>
    <dbReference type="NCBI Taxonomy" id="3109565"/>
    <lineage>
        <taxon>Bacteria</taxon>
        <taxon>Bacillati</taxon>
        <taxon>Bacillota</taxon>
        <taxon>Limnochordia</taxon>
        <taxon>Limnochordales</taxon>
        <taxon>Geochordaceae</taxon>
        <taxon>Carboxydichorda</taxon>
    </lineage>
</organism>
<name>A0ABZ1BTW6_9FIRM</name>
<evidence type="ECO:0000313" key="1">
    <source>
        <dbReference type="EMBL" id="WRP16023.1"/>
    </source>
</evidence>
<evidence type="ECO:0000313" key="2">
    <source>
        <dbReference type="Proteomes" id="UP001332192"/>
    </source>
</evidence>
<dbReference type="InterPro" id="IPR011990">
    <property type="entry name" value="TPR-like_helical_dom_sf"/>
</dbReference>
<dbReference type="EMBL" id="CP141615">
    <property type="protein sequence ID" value="WRP16023.1"/>
    <property type="molecule type" value="Genomic_DNA"/>
</dbReference>
<sequence length="404" mass="45158">MQDVWAGLREINREHMAFLWEMRSSGGVEALDSDDRRILRAMEAHEELHPLWDRLEFVRPDSGEVLIGGVNPVFHIMLDAVVANQVAVPDPPEARTALQALQEAGFSRARAVHIIAGLFTEHMWEVFHHRKPFDRVAYTTRLRLLGGLARQAGQARWRANSFGEDTRRPRVRLPGRNDPCPCGSGLKFKKCCGRFSVPALRPESGLLVLEGGSPYVTAAYLPTAEQGDVPLLLHNMSAVAAALAGDLGDPQGALHAYRRMLQVAEGVKDDARRNGFIEKVLEEIVTFCFEHPAFATEGAEAARRRAMLQGDGLPDDRWAWELDEAELRALAGQAKEAEAIFRRVAAEAPHDFEVNHRWAHWLAQQGREEEARAVWLGLLASGGLTPDEQEIARAHLRELRQREP</sequence>
<dbReference type="Gene3D" id="1.25.40.10">
    <property type="entry name" value="Tetratricopeptide repeat domain"/>
    <property type="match status" value="1"/>
</dbReference>
<reference evidence="1 2" key="1">
    <citation type="journal article" date="2024" name="Front. Microbiol.">
        <title>Novel thermophilic genera Geochorda gen. nov. and Carboxydochorda gen. nov. from the deep terrestrial subsurface reveal the ecophysiological diversity in the class Limnochordia.</title>
        <authorList>
            <person name="Karnachuk O.V."/>
            <person name="Lukina A.P."/>
            <person name="Avakyan M.R."/>
            <person name="Kadnikov V.V."/>
            <person name="Begmatov S."/>
            <person name="Beletsky A.V."/>
            <person name="Vlasova K.G."/>
            <person name="Novikov A.A."/>
            <person name="Shcherbakova V.A."/>
            <person name="Mardanov A.V."/>
            <person name="Ravin N.V."/>
        </authorList>
    </citation>
    <scope>NUCLEOTIDE SEQUENCE [LARGE SCALE GENOMIC DNA]</scope>
    <source>
        <strain evidence="1 2">L945</strain>
    </source>
</reference>
<dbReference type="InterPro" id="IPR014993">
    <property type="entry name" value="DUF1841"/>
</dbReference>
<protein>
    <submittedName>
        <fullName evidence="1">DUF1841 family protein</fullName>
    </submittedName>
</protein>
<dbReference type="SUPFAM" id="SSF103642">
    <property type="entry name" value="Sec-C motif"/>
    <property type="match status" value="1"/>
</dbReference>
<keyword evidence="2" id="KW-1185">Reference proteome</keyword>
<dbReference type="Proteomes" id="UP001332192">
    <property type="component" value="Chromosome"/>
</dbReference>
<dbReference type="SUPFAM" id="SSF48452">
    <property type="entry name" value="TPR-like"/>
    <property type="match status" value="1"/>
</dbReference>
<dbReference type="InterPro" id="IPR004027">
    <property type="entry name" value="SEC_C_motif"/>
</dbReference>
<accession>A0ABZ1BTW6</accession>
<dbReference type="Gene3D" id="3.10.450.50">
    <property type="match status" value="1"/>
</dbReference>
<dbReference type="Pfam" id="PF08897">
    <property type="entry name" value="DUF1841"/>
    <property type="match status" value="1"/>
</dbReference>